<dbReference type="Gene3D" id="3.90.1570.30">
    <property type="match status" value="1"/>
</dbReference>
<comment type="caution">
    <text evidence="2">The sequence shown here is derived from an EMBL/GenBank/DDBJ whole genome shotgun (WGS) entry which is preliminary data.</text>
</comment>
<organism evidence="2 3">
    <name type="scientific">Nostoc spongiaeforme FACHB-130</name>
    <dbReference type="NCBI Taxonomy" id="1357510"/>
    <lineage>
        <taxon>Bacteria</taxon>
        <taxon>Bacillati</taxon>
        <taxon>Cyanobacteriota</taxon>
        <taxon>Cyanophyceae</taxon>
        <taxon>Nostocales</taxon>
        <taxon>Nostocaceae</taxon>
        <taxon>Nostoc</taxon>
    </lineage>
</organism>
<proteinExistence type="predicted"/>
<evidence type="ECO:0000313" key="3">
    <source>
        <dbReference type="Proteomes" id="UP000603457"/>
    </source>
</evidence>
<sequence>MGFAEDLAKLSEKVSSRLAIVIGEENTKAAFISPFLSILGYDITDPTEVKHECFADFGSPKKIKQPKKVDYAIAINGNIVMLVEAKSCQEKPEVHDGQLRSYFNAILTAQISIVTNGVEYRFFTDLENIHIMDKEAFFTFNILDYTPKDIENLKLFHRDNFDAARIKNDAEEMLYSQGISELIDGLLVSPSDKFVHFLIKELGTVAPKFEFRGNVVNTKVINRFQPIVKRSIQTSLLSLITRSVNQEMTHLTKDRDFAGSEQVETDVTNSFEDEDKTEVITTAEELAAFNTIQSITKTSTKYNLEIRQRDTVSYFGINLGKTTWWFLRLYLSSTKKSFIARIHPDEAKKLAPDFEIQDVPGVNAEIVSKIKIDSIDDFNKLKPLILRCYEIEASKH</sequence>
<name>A0ABR8G1A5_9NOSO</name>
<dbReference type="Pfam" id="PF04313">
    <property type="entry name" value="HSDR_N"/>
    <property type="match status" value="1"/>
</dbReference>
<dbReference type="Proteomes" id="UP000603457">
    <property type="component" value="Unassembled WGS sequence"/>
</dbReference>
<reference evidence="2 3" key="1">
    <citation type="journal article" date="2020" name="ISME J.">
        <title>Comparative genomics reveals insights into cyanobacterial evolution and habitat adaptation.</title>
        <authorList>
            <person name="Chen M.Y."/>
            <person name="Teng W.K."/>
            <person name="Zhao L."/>
            <person name="Hu C.X."/>
            <person name="Zhou Y.K."/>
            <person name="Han B.P."/>
            <person name="Song L.R."/>
            <person name="Shu W.S."/>
        </authorList>
    </citation>
    <scope>NUCLEOTIDE SEQUENCE [LARGE SCALE GENOMIC DNA]</scope>
    <source>
        <strain evidence="2 3">FACHB-130</strain>
    </source>
</reference>
<gene>
    <name evidence="2" type="ORF">H6G74_21995</name>
</gene>
<evidence type="ECO:0000259" key="1">
    <source>
        <dbReference type="Pfam" id="PF04313"/>
    </source>
</evidence>
<evidence type="ECO:0000313" key="2">
    <source>
        <dbReference type="EMBL" id="MBD2596977.1"/>
    </source>
</evidence>
<keyword evidence="3" id="KW-1185">Reference proteome</keyword>
<protein>
    <submittedName>
        <fullName evidence="2">Type I restriction enzyme HsdR N-terminal domain-containing protein</fullName>
    </submittedName>
</protein>
<dbReference type="InterPro" id="IPR007409">
    <property type="entry name" value="Restrct_endonuc_type1_HsdR_N"/>
</dbReference>
<dbReference type="RefSeq" id="WP_190969676.1">
    <property type="nucleotide sequence ID" value="NZ_JACJTB010000035.1"/>
</dbReference>
<accession>A0ABR8G1A5</accession>
<dbReference type="EMBL" id="JACJTB010000035">
    <property type="protein sequence ID" value="MBD2596977.1"/>
    <property type="molecule type" value="Genomic_DNA"/>
</dbReference>
<feature type="domain" description="Restriction endonuclease type I HsdR N-terminal" evidence="1">
    <location>
        <begin position="64"/>
        <end position="127"/>
    </location>
</feature>